<name>A0A420VPM5_9SPHI</name>
<organism evidence="2 3">
    <name type="scientific">Sphingobacterium puteale</name>
    <dbReference type="NCBI Taxonomy" id="2420510"/>
    <lineage>
        <taxon>Bacteria</taxon>
        <taxon>Pseudomonadati</taxon>
        <taxon>Bacteroidota</taxon>
        <taxon>Sphingobacteriia</taxon>
        <taxon>Sphingobacteriales</taxon>
        <taxon>Sphingobacteriaceae</taxon>
        <taxon>Sphingobacterium</taxon>
    </lineage>
</organism>
<keyword evidence="1" id="KW-1133">Transmembrane helix</keyword>
<evidence type="ECO:0000313" key="3">
    <source>
        <dbReference type="Proteomes" id="UP000282423"/>
    </source>
</evidence>
<dbReference type="Proteomes" id="UP000282423">
    <property type="component" value="Unassembled WGS sequence"/>
</dbReference>
<dbReference type="EMBL" id="RBWS01000039">
    <property type="protein sequence ID" value="RKO68276.1"/>
    <property type="molecule type" value="Genomic_DNA"/>
</dbReference>
<sequence length="108" mass="13026">MFKIPVIQSVLYIENNFRWIEIVSIPALAILFLFFFLRWKFTRYLITVFYSFLYGAMAYYIGRQLQDDGISARVIFAFTAYFLSLRFHQTKYRSLKTKLSMKIVVYEN</sequence>
<feature type="transmembrane region" description="Helical" evidence="1">
    <location>
        <begin position="19"/>
        <end position="37"/>
    </location>
</feature>
<keyword evidence="3" id="KW-1185">Reference proteome</keyword>
<proteinExistence type="predicted"/>
<dbReference type="OrthoDB" id="1460749at2"/>
<evidence type="ECO:0000313" key="2">
    <source>
        <dbReference type="EMBL" id="RKO68276.1"/>
    </source>
</evidence>
<protein>
    <submittedName>
        <fullName evidence="2">DUF2929 family protein</fullName>
    </submittedName>
</protein>
<keyword evidence="1" id="KW-0472">Membrane</keyword>
<keyword evidence="1" id="KW-0812">Transmembrane</keyword>
<accession>A0A420VPM5</accession>
<reference evidence="2 3" key="1">
    <citation type="submission" date="2018-10" db="EMBL/GenBank/DDBJ databases">
        <title>Sphingobacterium sp. M05W1-28.</title>
        <authorList>
            <person name="Cai H."/>
        </authorList>
    </citation>
    <scope>NUCLEOTIDE SEQUENCE [LARGE SCALE GENOMIC DNA]</scope>
    <source>
        <strain evidence="2 3">M05W1-28</strain>
    </source>
</reference>
<evidence type="ECO:0000256" key="1">
    <source>
        <dbReference type="SAM" id="Phobius"/>
    </source>
</evidence>
<dbReference type="AlphaFoldDB" id="A0A420VPM5"/>
<feature type="transmembrane region" description="Helical" evidence="1">
    <location>
        <begin position="44"/>
        <end position="62"/>
    </location>
</feature>
<gene>
    <name evidence="2" type="ORF">D7322_28055</name>
</gene>
<feature type="transmembrane region" description="Helical" evidence="1">
    <location>
        <begin position="68"/>
        <end position="88"/>
    </location>
</feature>
<comment type="caution">
    <text evidence="2">The sequence shown here is derived from an EMBL/GenBank/DDBJ whole genome shotgun (WGS) entry which is preliminary data.</text>
</comment>